<protein>
    <recommendedName>
        <fullName evidence="7">Pirin</fullName>
    </recommendedName>
</protein>
<dbReference type="InterPro" id="IPR011051">
    <property type="entry name" value="RmlC_Cupin_sf"/>
</dbReference>
<evidence type="ECO:0000259" key="3">
    <source>
        <dbReference type="Pfam" id="PF02678"/>
    </source>
</evidence>
<dbReference type="CDD" id="cd02247">
    <property type="entry name" value="cupin_pirin_C"/>
    <property type="match status" value="1"/>
</dbReference>
<feature type="domain" description="Pirin N-terminal" evidence="3">
    <location>
        <begin position="48"/>
        <end position="93"/>
    </location>
</feature>
<gene>
    <name evidence="5" type="ORF">BS47DRAFT_1353800</name>
</gene>
<sequence length="298" mass="32392">MSAATLVRSSRSVVKKVFAVDTPEGRGALVRRSIGSRQLKNVSPFLMIPDHPHRGQATVTYMVEGSFQHEDSEGHRGIISTGDVQWMIAKSDFINLSSASTVPIHGPGLPNPTGLQLWVDLPKQHKMTTPSYQELKAEGVRCAFGIPSAFPNGPDGPEIKIVSGKSHGVESPVRSLSGCWYFRVLFNKKGQSIFQDIPPGWTAFVYTFKGSVQVGSSSQEAESTVHDKYHTLVLSTGSNESGVQLTAATDDAQVFLYGPFVMTSQEEIDATVVDFQTGRNGFEKAGKWKSEIGKSMRG</sequence>
<dbReference type="SUPFAM" id="SSF51182">
    <property type="entry name" value="RmlC-like cupins"/>
    <property type="match status" value="1"/>
</dbReference>
<name>A0A9P6AH23_9AGAM</name>
<dbReference type="InterPro" id="IPR012093">
    <property type="entry name" value="Pirin"/>
</dbReference>
<reference evidence="5" key="1">
    <citation type="journal article" date="2020" name="Nat. Commun.">
        <title>Large-scale genome sequencing of mycorrhizal fungi provides insights into the early evolution of symbiotic traits.</title>
        <authorList>
            <person name="Miyauchi S."/>
            <person name="Kiss E."/>
            <person name="Kuo A."/>
            <person name="Drula E."/>
            <person name="Kohler A."/>
            <person name="Sanchez-Garcia M."/>
            <person name="Morin E."/>
            <person name="Andreopoulos B."/>
            <person name="Barry K.W."/>
            <person name="Bonito G."/>
            <person name="Buee M."/>
            <person name="Carver A."/>
            <person name="Chen C."/>
            <person name="Cichocki N."/>
            <person name="Clum A."/>
            <person name="Culley D."/>
            <person name="Crous P.W."/>
            <person name="Fauchery L."/>
            <person name="Girlanda M."/>
            <person name="Hayes R.D."/>
            <person name="Keri Z."/>
            <person name="LaButti K."/>
            <person name="Lipzen A."/>
            <person name="Lombard V."/>
            <person name="Magnuson J."/>
            <person name="Maillard F."/>
            <person name="Murat C."/>
            <person name="Nolan M."/>
            <person name="Ohm R.A."/>
            <person name="Pangilinan J."/>
            <person name="Pereira M.F."/>
            <person name="Perotto S."/>
            <person name="Peter M."/>
            <person name="Pfister S."/>
            <person name="Riley R."/>
            <person name="Sitrit Y."/>
            <person name="Stielow J.B."/>
            <person name="Szollosi G."/>
            <person name="Zifcakova L."/>
            <person name="Stursova M."/>
            <person name="Spatafora J.W."/>
            <person name="Tedersoo L."/>
            <person name="Vaario L.M."/>
            <person name="Yamada A."/>
            <person name="Yan M."/>
            <person name="Wang P."/>
            <person name="Xu J."/>
            <person name="Bruns T."/>
            <person name="Baldrian P."/>
            <person name="Vilgalys R."/>
            <person name="Dunand C."/>
            <person name="Henrissat B."/>
            <person name="Grigoriev I.V."/>
            <person name="Hibbett D."/>
            <person name="Nagy L.G."/>
            <person name="Martin F.M."/>
        </authorList>
    </citation>
    <scope>NUCLEOTIDE SEQUENCE</scope>
    <source>
        <strain evidence="5">UP504</strain>
    </source>
</reference>
<dbReference type="InterPro" id="IPR014710">
    <property type="entry name" value="RmlC-like_jellyroll"/>
</dbReference>
<dbReference type="OrthoDB" id="198735at2759"/>
<evidence type="ECO:0000256" key="1">
    <source>
        <dbReference type="ARBA" id="ARBA00008416"/>
    </source>
</evidence>
<dbReference type="InterPro" id="IPR003829">
    <property type="entry name" value="Pirin_N_dom"/>
</dbReference>
<evidence type="ECO:0000259" key="4">
    <source>
        <dbReference type="Pfam" id="PF05726"/>
    </source>
</evidence>
<evidence type="ECO:0000256" key="2">
    <source>
        <dbReference type="RuleBase" id="RU003457"/>
    </source>
</evidence>
<accession>A0A9P6AH23</accession>
<dbReference type="Proteomes" id="UP000886523">
    <property type="component" value="Unassembled WGS sequence"/>
</dbReference>
<keyword evidence="6" id="KW-1185">Reference proteome</keyword>
<evidence type="ECO:0008006" key="7">
    <source>
        <dbReference type="Google" id="ProtNLM"/>
    </source>
</evidence>
<organism evidence="5 6">
    <name type="scientific">Hydnum rufescens UP504</name>
    <dbReference type="NCBI Taxonomy" id="1448309"/>
    <lineage>
        <taxon>Eukaryota</taxon>
        <taxon>Fungi</taxon>
        <taxon>Dikarya</taxon>
        <taxon>Basidiomycota</taxon>
        <taxon>Agaricomycotina</taxon>
        <taxon>Agaricomycetes</taxon>
        <taxon>Cantharellales</taxon>
        <taxon>Hydnaceae</taxon>
        <taxon>Hydnum</taxon>
    </lineage>
</organism>
<dbReference type="InterPro" id="IPR008778">
    <property type="entry name" value="Pirin_C_dom"/>
</dbReference>
<dbReference type="Pfam" id="PF05726">
    <property type="entry name" value="Pirin_C"/>
    <property type="match status" value="1"/>
</dbReference>
<evidence type="ECO:0000313" key="5">
    <source>
        <dbReference type="EMBL" id="KAF9505586.1"/>
    </source>
</evidence>
<dbReference type="PANTHER" id="PTHR13903">
    <property type="entry name" value="PIRIN-RELATED"/>
    <property type="match status" value="1"/>
</dbReference>
<dbReference type="PIRSF" id="PIRSF006232">
    <property type="entry name" value="Pirin"/>
    <property type="match status" value="1"/>
</dbReference>
<dbReference type="EMBL" id="MU129145">
    <property type="protein sequence ID" value="KAF9505586.1"/>
    <property type="molecule type" value="Genomic_DNA"/>
</dbReference>
<dbReference type="Pfam" id="PF02678">
    <property type="entry name" value="Pirin"/>
    <property type="match status" value="1"/>
</dbReference>
<dbReference type="AlphaFoldDB" id="A0A9P6AH23"/>
<comment type="caution">
    <text evidence="5">The sequence shown here is derived from an EMBL/GenBank/DDBJ whole genome shotgun (WGS) entry which is preliminary data.</text>
</comment>
<evidence type="ECO:0000313" key="6">
    <source>
        <dbReference type="Proteomes" id="UP000886523"/>
    </source>
</evidence>
<dbReference type="PANTHER" id="PTHR13903:SF8">
    <property type="entry name" value="PIRIN"/>
    <property type="match status" value="1"/>
</dbReference>
<dbReference type="Gene3D" id="2.60.120.10">
    <property type="entry name" value="Jelly Rolls"/>
    <property type="match status" value="2"/>
</dbReference>
<feature type="domain" description="Pirin C-terminal" evidence="4">
    <location>
        <begin position="188"/>
        <end position="281"/>
    </location>
</feature>
<comment type="similarity">
    <text evidence="1 2">Belongs to the pirin family.</text>
</comment>
<proteinExistence type="inferred from homology"/>